<comment type="caution">
    <text evidence="6">The sequence shown here is derived from an EMBL/GenBank/DDBJ whole genome shotgun (WGS) entry which is preliminary data.</text>
</comment>
<dbReference type="Pfam" id="PF00440">
    <property type="entry name" value="TetR_N"/>
    <property type="match status" value="1"/>
</dbReference>
<evidence type="ECO:0000313" key="6">
    <source>
        <dbReference type="EMBL" id="MFB9469360.1"/>
    </source>
</evidence>
<keyword evidence="1" id="KW-0805">Transcription regulation</keyword>
<sequence length="189" mass="19944">MGRKGAETRGRLLDTTQELIEAGGYFGAGLNQVIAASGMPRGSLYFHFPGGKDELVAEALRRAGREIAAAVDGLAATAPDTTALLTGMITLLGDRLEASGWRKGCPVATVALELAATHDVLQQVCAEVYASWERILADRLAADGHPDADDTATTVLALIEGALLLARARRSRRPLDAASRRATLLLTTH</sequence>
<dbReference type="InterPro" id="IPR054156">
    <property type="entry name" value="YxaF_TetR_C"/>
</dbReference>
<keyword evidence="7" id="KW-1185">Reference proteome</keyword>
<organism evidence="6 7">
    <name type="scientific">Nonomuraea salmonea</name>
    <dbReference type="NCBI Taxonomy" id="46181"/>
    <lineage>
        <taxon>Bacteria</taxon>
        <taxon>Bacillati</taxon>
        <taxon>Actinomycetota</taxon>
        <taxon>Actinomycetes</taxon>
        <taxon>Streptosporangiales</taxon>
        <taxon>Streptosporangiaceae</taxon>
        <taxon>Nonomuraea</taxon>
    </lineage>
</organism>
<accession>A0ABV5NGE9</accession>
<keyword evidence="3" id="KW-0804">Transcription</keyword>
<dbReference type="PANTHER" id="PTHR47506">
    <property type="entry name" value="TRANSCRIPTIONAL REGULATORY PROTEIN"/>
    <property type="match status" value="1"/>
</dbReference>
<reference evidence="6 7" key="1">
    <citation type="submission" date="2024-09" db="EMBL/GenBank/DDBJ databases">
        <authorList>
            <person name="Sun Q."/>
            <person name="Mori K."/>
        </authorList>
    </citation>
    <scope>NUCLEOTIDE SEQUENCE [LARGE SCALE GENOMIC DNA]</scope>
    <source>
        <strain evidence="6 7">JCM 3324</strain>
    </source>
</reference>
<dbReference type="SUPFAM" id="SSF48498">
    <property type="entry name" value="Tetracyclin repressor-like, C-terminal domain"/>
    <property type="match status" value="1"/>
</dbReference>
<dbReference type="PANTHER" id="PTHR47506:SF3">
    <property type="entry name" value="HTH-TYPE TRANSCRIPTIONAL REGULATOR LMRA"/>
    <property type="match status" value="1"/>
</dbReference>
<dbReference type="Proteomes" id="UP001589568">
    <property type="component" value="Unassembled WGS sequence"/>
</dbReference>
<dbReference type="EMBL" id="JBHMCF010000008">
    <property type="protein sequence ID" value="MFB9469360.1"/>
    <property type="molecule type" value="Genomic_DNA"/>
</dbReference>
<dbReference type="SUPFAM" id="SSF46689">
    <property type="entry name" value="Homeodomain-like"/>
    <property type="match status" value="1"/>
</dbReference>
<name>A0ABV5NGE9_9ACTN</name>
<dbReference type="RefSeq" id="WP_364372744.1">
    <property type="nucleotide sequence ID" value="NZ_JBHMCF010000008.1"/>
</dbReference>
<dbReference type="PROSITE" id="PS50977">
    <property type="entry name" value="HTH_TETR_2"/>
    <property type="match status" value="1"/>
</dbReference>
<feature type="DNA-binding region" description="H-T-H motif" evidence="4">
    <location>
        <begin position="29"/>
        <end position="48"/>
    </location>
</feature>
<dbReference type="InterPro" id="IPR009057">
    <property type="entry name" value="Homeodomain-like_sf"/>
</dbReference>
<feature type="domain" description="HTH tetR-type" evidence="5">
    <location>
        <begin position="6"/>
        <end position="66"/>
    </location>
</feature>
<gene>
    <name evidence="6" type="ORF">ACFFR3_07565</name>
</gene>
<protein>
    <submittedName>
        <fullName evidence="6">TetR/AcrR family transcriptional regulator</fullName>
    </submittedName>
</protein>
<proteinExistence type="predicted"/>
<evidence type="ECO:0000256" key="4">
    <source>
        <dbReference type="PROSITE-ProRule" id="PRU00335"/>
    </source>
</evidence>
<dbReference type="Gene3D" id="1.10.357.10">
    <property type="entry name" value="Tetracycline Repressor, domain 2"/>
    <property type="match status" value="1"/>
</dbReference>
<evidence type="ECO:0000313" key="7">
    <source>
        <dbReference type="Proteomes" id="UP001589568"/>
    </source>
</evidence>
<evidence type="ECO:0000259" key="5">
    <source>
        <dbReference type="PROSITE" id="PS50977"/>
    </source>
</evidence>
<dbReference type="InterPro" id="IPR036271">
    <property type="entry name" value="Tet_transcr_reg_TetR-rel_C_sf"/>
</dbReference>
<keyword evidence="2 4" id="KW-0238">DNA-binding</keyword>
<evidence type="ECO:0000256" key="2">
    <source>
        <dbReference type="ARBA" id="ARBA00023125"/>
    </source>
</evidence>
<dbReference type="InterPro" id="IPR001647">
    <property type="entry name" value="HTH_TetR"/>
</dbReference>
<dbReference type="Pfam" id="PF21993">
    <property type="entry name" value="TetR_C_13_2"/>
    <property type="match status" value="1"/>
</dbReference>
<evidence type="ECO:0000256" key="1">
    <source>
        <dbReference type="ARBA" id="ARBA00023015"/>
    </source>
</evidence>
<evidence type="ECO:0000256" key="3">
    <source>
        <dbReference type="ARBA" id="ARBA00023163"/>
    </source>
</evidence>